<evidence type="ECO:0000313" key="1">
    <source>
        <dbReference type="EMBL" id="NKY55938.1"/>
    </source>
</evidence>
<protein>
    <recommendedName>
        <fullName evidence="3">TAP-like protein</fullName>
    </recommendedName>
</protein>
<organism evidence="1 2">
    <name type="scientific">Nocardia flavorosea</name>
    <dbReference type="NCBI Taxonomy" id="53429"/>
    <lineage>
        <taxon>Bacteria</taxon>
        <taxon>Bacillati</taxon>
        <taxon>Actinomycetota</taxon>
        <taxon>Actinomycetes</taxon>
        <taxon>Mycobacteriales</taxon>
        <taxon>Nocardiaceae</taxon>
        <taxon>Nocardia</taxon>
    </lineage>
</organism>
<proteinExistence type="predicted"/>
<keyword evidence="2" id="KW-1185">Reference proteome</keyword>
<accession>A0A846YFK8</accession>
<evidence type="ECO:0000313" key="2">
    <source>
        <dbReference type="Proteomes" id="UP000570678"/>
    </source>
</evidence>
<dbReference type="AlphaFoldDB" id="A0A846YFK8"/>
<name>A0A846YFK8_9NOCA</name>
<dbReference type="Proteomes" id="UP000570678">
    <property type="component" value="Unassembled WGS sequence"/>
</dbReference>
<dbReference type="EMBL" id="JAAXOT010000003">
    <property type="protein sequence ID" value="NKY55938.1"/>
    <property type="molecule type" value="Genomic_DNA"/>
</dbReference>
<sequence length="221" mass="23905">MLGATYAHLYPENLRAMVRDGLLDHDLPARRLAADQVHSSEEVFGGFAEWCRYDTTCALHDRDVRAVYGGLLDRVEQHPIPATDDADGFTATEIGMGAYQLVVFRENWPDLAQAIEAADRGDAVEFAKSPFTSPAQAAYRAITCLGYPTDVRGYPDLDPRIDTAVRAAPTTRGHVEAWDVQIGCFGLPIPGTNPPGPTPVEGTPPVLIVAGEHDPQPVPMG</sequence>
<evidence type="ECO:0008006" key="3">
    <source>
        <dbReference type="Google" id="ProtNLM"/>
    </source>
</evidence>
<reference evidence="1 2" key="1">
    <citation type="submission" date="2020-04" db="EMBL/GenBank/DDBJ databases">
        <title>MicrobeNet Type strains.</title>
        <authorList>
            <person name="Nicholson A.C."/>
        </authorList>
    </citation>
    <scope>NUCLEOTIDE SEQUENCE [LARGE SCALE GENOMIC DNA]</scope>
    <source>
        <strain evidence="1 2">JCM 3332</strain>
    </source>
</reference>
<gene>
    <name evidence="1" type="ORF">HGA15_07145</name>
</gene>
<comment type="caution">
    <text evidence="1">The sequence shown here is derived from an EMBL/GenBank/DDBJ whole genome shotgun (WGS) entry which is preliminary data.</text>
</comment>